<evidence type="ECO:0000256" key="4">
    <source>
        <dbReference type="ARBA" id="ARBA00022777"/>
    </source>
</evidence>
<dbReference type="GO" id="GO:0030295">
    <property type="term" value="F:protein kinase activator activity"/>
    <property type="evidence" value="ECO:0007669"/>
    <property type="project" value="TreeGrafter"/>
</dbReference>
<dbReference type="GO" id="GO:0004673">
    <property type="term" value="F:protein histidine kinase activity"/>
    <property type="evidence" value="ECO:0007669"/>
    <property type="project" value="UniProtKB-EC"/>
</dbReference>
<dbReference type="AlphaFoldDB" id="A0A7G5H7K2"/>
<dbReference type="InterPro" id="IPR003594">
    <property type="entry name" value="HATPase_dom"/>
</dbReference>
<dbReference type="GO" id="GO:0007234">
    <property type="term" value="P:osmosensory signaling via phosphorelay pathway"/>
    <property type="evidence" value="ECO:0007669"/>
    <property type="project" value="TreeGrafter"/>
</dbReference>
<dbReference type="InterPro" id="IPR004358">
    <property type="entry name" value="Sig_transdc_His_kin-like_C"/>
</dbReference>
<dbReference type="GO" id="GO:0000156">
    <property type="term" value="F:phosphorelay response regulator activity"/>
    <property type="evidence" value="ECO:0007669"/>
    <property type="project" value="TreeGrafter"/>
</dbReference>
<protein>
    <recommendedName>
        <fullName evidence="2">histidine kinase</fullName>
        <ecNumber evidence="2">2.7.13.3</ecNumber>
    </recommendedName>
</protein>
<dbReference type="KEGG" id="sfol:H3H32_26475"/>
<dbReference type="Gene3D" id="3.30.565.10">
    <property type="entry name" value="Histidine kinase-like ATPase, C-terminal domain"/>
    <property type="match status" value="1"/>
</dbReference>
<feature type="domain" description="Histidine kinase" evidence="5">
    <location>
        <begin position="1"/>
        <end position="89"/>
    </location>
</feature>
<comment type="catalytic activity">
    <reaction evidence="1">
        <text>ATP + protein L-histidine = ADP + protein N-phospho-L-histidine.</text>
        <dbReference type="EC" id="2.7.13.3"/>
    </reaction>
</comment>
<organism evidence="6 7">
    <name type="scientific">Spirosoma foliorum</name>
    <dbReference type="NCBI Taxonomy" id="2710596"/>
    <lineage>
        <taxon>Bacteria</taxon>
        <taxon>Pseudomonadati</taxon>
        <taxon>Bacteroidota</taxon>
        <taxon>Cytophagia</taxon>
        <taxon>Cytophagales</taxon>
        <taxon>Cytophagaceae</taxon>
        <taxon>Spirosoma</taxon>
    </lineage>
</organism>
<gene>
    <name evidence="6" type="ORF">H3H32_26475</name>
</gene>
<evidence type="ECO:0000256" key="1">
    <source>
        <dbReference type="ARBA" id="ARBA00000085"/>
    </source>
</evidence>
<dbReference type="EC" id="2.7.13.3" evidence="2"/>
<keyword evidence="3" id="KW-0808">Transferase</keyword>
<evidence type="ECO:0000313" key="6">
    <source>
        <dbReference type="EMBL" id="QMW07094.1"/>
    </source>
</evidence>
<dbReference type="PANTHER" id="PTHR42878:SF15">
    <property type="entry name" value="BACTERIOPHYTOCHROME"/>
    <property type="match status" value="1"/>
</dbReference>
<dbReference type="InterPro" id="IPR005467">
    <property type="entry name" value="His_kinase_dom"/>
</dbReference>
<dbReference type="PROSITE" id="PS50109">
    <property type="entry name" value="HIS_KIN"/>
    <property type="match status" value="1"/>
</dbReference>
<reference evidence="6 7" key="1">
    <citation type="submission" date="2020-07" db="EMBL/GenBank/DDBJ databases">
        <title>Spirosoma foliorum sp. nov., isolated from the leaves on the Nejang mountain Korea, Republic of.</title>
        <authorList>
            <person name="Ho H."/>
            <person name="Lee Y.-J."/>
            <person name="Nurcahyanto D.-A."/>
            <person name="Kim S.-G."/>
        </authorList>
    </citation>
    <scope>NUCLEOTIDE SEQUENCE [LARGE SCALE GENOMIC DNA]</scope>
    <source>
        <strain evidence="6 7">PL0136</strain>
    </source>
</reference>
<accession>A0A7G5H7K2</accession>
<dbReference type="Pfam" id="PF02518">
    <property type="entry name" value="HATPase_c"/>
    <property type="match status" value="1"/>
</dbReference>
<dbReference type="InterPro" id="IPR036890">
    <property type="entry name" value="HATPase_C_sf"/>
</dbReference>
<keyword evidence="7" id="KW-1185">Reference proteome</keyword>
<evidence type="ECO:0000256" key="2">
    <source>
        <dbReference type="ARBA" id="ARBA00012438"/>
    </source>
</evidence>
<dbReference type="InterPro" id="IPR050351">
    <property type="entry name" value="BphY/WalK/GraS-like"/>
</dbReference>
<dbReference type="EMBL" id="CP059732">
    <property type="protein sequence ID" value="QMW07094.1"/>
    <property type="molecule type" value="Genomic_DNA"/>
</dbReference>
<dbReference type="SMART" id="SM00387">
    <property type="entry name" value="HATPase_c"/>
    <property type="match status" value="1"/>
</dbReference>
<keyword evidence="4" id="KW-0418">Kinase</keyword>
<dbReference type="SUPFAM" id="SSF55874">
    <property type="entry name" value="ATPase domain of HSP90 chaperone/DNA topoisomerase II/histidine kinase"/>
    <property type="match status" value="1"/>
</dbReference>
<sequence>MIIVFYRSHGSCEPGVSSSVCDNGIGFDEKYADQIFRVFQRLHGKNEYGGTGIGLAICQQVVNNHNGAITATSKPGEGTTFRVYLPALY</sequence>
<evidence type="ECO:0000313" key="7">
    <source>
        <dbReference type="Proteomes" id="UP000515369"/>
    </source>
</evidence>
<dbReference type="PANTHER" id="PTHR42878">
    <property type="entry name" value="TWO-COMPONENT HISTIDINE KINASE"/>
    <property type="match status" value="1"/>
</dbReference>
<name>A0A7G5H7K2_9BACT</name>
<dbReference type="PRINTS" id="PR00344">
    <property type="entry name" value="BCTRLSENSOR"/>
</dbReference>
<evidence type="ECO:0000259" key="5">
    <source>
        <dbReference type="PROSITE" id="PS50109"/>
    </source>
</evidence>
<evidence type="ECO:0000256" key="3">
    <source>
        <dbReference type="ARBA" id="ARBA00022679"/>
    </source>
</evidence>
<proteinExistence type="predicted"/>
<dbReference type="Proteomes" id="UP000515369">
    <property type="component" value="Chromosome"/>
</dbReference>